<evidence type="ECO:0000259" key="1">
    <source>
        <dbReference type="Pfam" id="PF01370"/>
    </source>
</evidence>
<dbReference type="Gene3D" id="3.40.50.720">
    <property type="entry name" value="NAD(P)-binding Rossmann-like Domain"/>
    <property type="match status" value="1"/>
</dbReference>
<dbReference type="STRING" id="1462996.AWM70_07805"/>
<gene>
    <name evidence="2" type="ORF">AWM70_07805</name>
</gene>
<feature type="domain" description="NAD-dependent epimerase/dehydratase" evidence="1">
    <location>
        <begin position="4"/>
        <end position="214"/>
    </location>
</feature>
<dbReference type="KEGG" id="pyg:AWM70_07805"/>
<dbReference type="Proteomes" id="UP000092573">
    <property type="component" value="Chromosome"/>
</dbReference>
<sequence>MKALFIGGTGTISSAITRQLIDQGCELYLLNRGSRNDELPDGVKTLIADIQDEDKVAKLIQDLQFDVVADFIAFVPEQLERDYRLFHGKTKQFIFISSASAYQTPLSDYRITEGTPLSNPLWEYSRNKIACEEYLMKQYREQGFPITIVRPSHTYDERSIPLGVHGSKGTWQVARRMLHNKPVIIHGDGTSLWTMTHNRDFAKGFIGLMGNIHAIGESVHITSDESVTWNQIYEIIASSLGVKLQAVHVSSEFLAACSTEDYRGGLLGDKANTVVFDNSKIKRLVPEFTATIRLDQGIKETVDHILTHPEYQTEDPEFDAWCDKVIQALEAAANTIKG</sequence>
<dbReference type="PANTHER" id="PTHR43245">
    <property type="entry name" value="BIFUNCTIONAL POLYMYXIN RESISTANCE PROTEIN ARNA"/>
    <property type="match status" value="1"/>
</dbReference>
<keyword evidence="3" id="KW-1185">Reference proteome</keyword>
<dbReference type="Pfam" id="PF01370">
    <property type="entry name" value="Epimerase"/>
    <property type="match status" value="1"/>
</dbReference>
<protein>
    <submittedName>
        <fullName evidence="2">NAD-dependent dehydratase</fullName>
    </submittedName>
</protein>
<dbReference type="OrthoDB" id="9776016at2"/>
<dbReference type="EMBL" id="CP014167">
    <property type="protein sequence ID" value="ANS74499.1"/>
    <property type="molecule type" value="Genomic_DNA"/>
</dbReference>
<evidence type="ECO:0000313" key="3">
    <source>
        <dbReference type="Proteomes" id="UP000092573"/>
    </source>
</evidence>
<dbReference type="AlphaFoldDB" id="A0A1B1MZB0"/>
<evidence type="ECO:0000313" key="2">
    <source>
        <dbReference type="EMBL" id="ANS74499.1"/>
    </source>
</evidence>
<accession>A0A1B1MZB0</accession>
<dbReference type="RefSeq" id="WP_068695226.1">
    <property type="nucleotide sequence ID" value="NZ_CP014167.1"/>
</dbReference>
<dbReference type="InterPro" id="IPR036291">
    <property type="entry name" value="NAD(P)-bd_dom_sf"/>
</dbReference>
<organism evidence="2 3">
    <name type="scientific">Paenibacillus yonginensis</name>
    <dbReference type="NCBI Taxonomy" id="1462996"/>
    <lineage>
        <taxon>Bacteria</taxon>
        <taxon>Bacillati</taxon>
        <taxon>Bacillota</taxon>
        <taxon>Bacilli</taxon>
        <taxon>Bacillales</taxon>
        <taxon>Paenibacillaceae</taxon>
        <taxon>Paenibacillus</taxon>
    </lineage>
</organism>
<dbReference type="SUPFAM" id="SSF51735">
    <property type="entry name" value="NAD(P)-binding Rossmann-fold domains"/>
    <property type="match status" value="1"/>
</dbReference>
<reference evidence="2 3" key="1">
    <citation type="submission" date="2016-01" db="EMBL/GenBank/DDBJ databases">
        <title>Complete Genome Sequence of Paenibacillus yonginensis DCY84, a novel Plant Growth-Promoting Bacteria with Elicitation of Induced Systemic Resistance.</title>
        <authorList>
            <person name="Kim Y.J."/>
            <person name="Yang D.C."/>
            <person name="Sukweenadhi J."/>
        </authorList>
    </citation>
    <scope>NUCLEOTIDE SEQUENCE [LARGE SCALE GENOMIC DNA]</scope>
    <source>
        <strain evidence="2 3">DCY84</strain>
    </source>
</reference>
<dbReference type="InterPro" id="IPR050177">
    <property type="entry name" value="Lipid_A_modif_metabolic_enz"/>
</dbReference>
<name>A0A1B1MZB0_9BACL</name>
<proteinExistence type="predicted"/>
<dbReference type="CDD" id="cd05265">
    <property type="entry name" value="SDR_a1"/>
    <property type="match status" value="1"/>
</dbReference>
<dbReference type="InterPro" id="IPR001509">
    <property type="entry name" value="Epimerase_deHydtase"/>
</dbReference>